<dbReference type="AlphaFoldDB" id="C4J3I6"/>
<evidence type="ECO:0000313" key="2">
    <source>
        <dbReference type="EMBL" id="ACR35736.1"/>
    </source>
</evidence>
<protein>
    <submittedName>
        <fullName evidence="2">Uncharacterized protein</fullName>
    </submittedName>
</protein>
<feature type="region of interest" description="Disordered" evidence="1">
    <location>
        <begin position="1"/>
        <end position="62"/>
    </location>
</feature>
<name>C4J3I6_MAIZE</name>
<feature type="compositionally biased region" description="Basic residues" evidence="1">
    <location>
        <begin position="38"/>
        <end position="47"/>
    </location>
</feature>
<reference evidence="2" key="1">
    <citation type="journal article" date="2009" name="PLoS Genet.">
        <title>Sequencing, mapping, and analysis of 27,455 maize full-length cDNAs.</title>
        <authorList>
            <person name="Soderlund C."/>
            <person name="Descour A."/>
            <person name="Kudrna D."/>
            <person name="Bomhoff M."/>
            <person name="Boyd L."/>
            <person name="Currie J."/>
            <person name="Angelova A."/>
            <person name="Collura K."/>
            <person name="Wissotski M."/>
            <person name="Ashley E."/>
            <person name="Morrow D."/>
            <person name="Fernandes J."/>
            <person name="Walbot V."/>
            <person name="Yu Y."/>
        </authorList>
    </citation>
    <scope>NUCLEOTIDE SEQUENCE</scope>
    <source>
        <strain evidence="2">B73</strain>
    </source>
</reference>
<evidence type="ECO:0000256" key="1">
    <source>
        <dbReference type="SAM" id="MobiDB-lite"/>
    </source>
</evidence>
<organism evidence="2">
    <name type="scientific">Zea mays</name>
    <name type="common">Maize</name>
    <dbReference type="NCBI Taxonomy" id="4577"/>
    <lineage>
        <taxon>Eukaryota</taxon>
        <taxon>Viridiplantae</taxon>
        <taxon>Streptophyta</taxon>
        <taxon>Embryophyta</taxon>
        <taxon>Tracheophyta</taxon>
        <taxon>Spermatophyta</taxon>
        <taxon>Magnoliopsida</taxon>
        <taxon>Liliopsida</taxon>
        <taxon>Poales</taxon>
        <taxon>Poaceae</taxon>
        <taxon>PACMAD clade</taxon>
        <taxon>Panicoideae</taxon>
        <taxon>Andropogonodae</taxon>
        <taxon>Andropogoneae</taxon>
        <taxon>Tripsacinae</taxon>
        <taxon>Zea</taxon>
    </lineage>
</organism>
<dbReference type="EMBL" id="BT085833">
    <property type="protein sequence ID" value="ACR36186.1"/>
    <property type="molecule type" value="mRNA"/>
</dbReference>
<dbReference type="EMBL" id="BT086477">
    <property type="protein sequence ID" value="ACR36830.1"/>
    <property type="molecule type" value="mRNA"/>
</dbReference>
<proteinExistence type="evidence at transcript level"/>
<feature type="compositionally biased region" description="Basic and acidic residues" evidence="1">
    <location>
        <begin position="7"/>
        <end position="17"/>
    </location>
</feature>
<dbReference type="EMBL" id="BT086161">
    <property type="protein sequence ID" value="ACR36514.1"/>
    <property type="molecule type" value="mRNA"/>
</dbReference>
<reference evidence="2" key="2">
    <citation type="submission" date="2012-06" db="EMBL/GenBank/DDBJ databases">
        <authorList>
            <person name="Yu Y."/>
            <person name="Currie J."/>
            <person name="Lomeli R."/>
            <person name="Angelova A."/>
            <person name="Collura K."/>
            <person name="Wissotski M."/>
            <person name="Campos D."/>
            <person name="Kudrna D."/>
            <person name="Golser W."/>
            <person name="Ashely E."/>
            <person name="Descour A."/>
            <person name="Fernandes J."/>
            <person name="Soderlund C."/>
            <person name="Walbot V."/>
        </authorList>
    </citation>
    <scope>NUCLEOTIDE SEQUENCE</scope>
    <source>
        <strain evidence="2">B73</strain>
    </source>
</reference>
<accession>C4J3I6</accession>
<sequence length="89" mass="10382">MARSLTKRRELLREMMRRRGRSRRRGAPDRDATARSSRNARRSRRLKSATVTPPGEREGSMPMARWKVEPMMIRGKQCTSRSLFTSMTS</sequence>
<dbReference type="EMBL" id="BT085383">
    <property type="protein sequence ID" value="ACR35736.1"/>
    <property type="molecule type" value="mRNA"/>
</dbReference>